<dbReference type="RefSeq" id="WP_345647484.1">
    <property type="nucleotide sequence ID" value="NZ_BAABEP010000021.1"/>
</dbReference>
<dbReference type="Pfam" id="PF13672">
    <property type="entry name" value="PP2C_2"/>
    <property type="match status" value="1"/>
</dbReference>
<dbReference type="PROSITE" id="PS51746">
    <property type="entry name" value="PPM_2"/>
    <property type="match status" value="1"/>
</dbReference>
<dbReference type="Proteomes" id="UP001499884">
    <property type="component" value="Unassembled WGS sequence"/>
</dbReference>
<reference evidence="3" key="1">
    <citation type="journal article" date="2019" name="Int. J. Syst. Evol. Microbiol.">
        <title>The Global Catalogue of Microorganisms (GCM) 10K type strain sequencing project: providing services to taxonomists for standard genome sequencing and annotation.</title>
        <authorList>
            <consortium name="The Broad Institute Genomics Platform"/>
            <consortium name="The Broad Institute Genome Sequencing Center for Infectious Disease"/>
            <person name="Wu L."/>
            <person name="Ma J."/>
        </authorList>
    </citation>
    <scope>NUCLEOTIDE SEQUENCE [LARGE SCALE GENOMIC DNA]</scope>
    <source>
        <strain evidence="3">JCM 30846</strain>
    </source>
</reference>
<dbReference type="Gene3D" id="3.60.40.10">
    <property type="entry name" value="PPM-type phosphatase domain"/>
    <property type="match status" value="1"/>
</dbReference>
<dbReference type="InterPro" id="IPR036457">
    <property type="entry name" value="PPM-type-like_dom_sf"/>
</dbReference>
<dbReference type="SUPFAM" id="SSF81606">
    <property type="entry name" value="PP2C-like"/>
    <property type="match status" value="1"/>
</dbReference>
<evidence type="ECO:0000313" key="3">
    <source>
        <dbReference type="Proteomes" id="UP001499884"/>
    </source>
</evidence>
<name>A0ABP7F804_9ACTN</name>
<feature type="domain" description="PPM-type phosphatase" evidence="1">
    <location>
        <begin position="6"/>
        <end position="227"/>
    </location>
</feature>
<keyword evidence="3" id="KW-1185">Reference proteome</keyword>
<comment type="caution">
    <text evidence="2">The sequence shown here is derived from an EMBL/GenBank/DDBJ whole genome shotgun (WGS) entry which is preliminary data.</text>
</comment>
<dbReference type="SMART" id="SM00331">
    <property type="entry name" value="PP2C_SIG"/>
    <property type="match status" value="1"/>
</dbReference>
<dbReference type="InterPro" id="IPR001932">
    <property type="entry name" value="PPM-type_phosphatase-like_dom"/>
</dbReference>
<organism evidence="2 3">
    <name type="scientific">Streptomyces tremellae</name>
    <dbReference type="NCBI Taxonomy" id="1124239"/>
    <lineage>
        <taxon>Bacteria</taxon>
        <taxon>Bacillati</taxon>
        <taxon>Actinomycetota</taxon>
        <taxon>Actinomycetes</taxon>
        <taxon>Kitasatosporales</taxon>
        <taxon>Streptomycetaceae</taxon>
        <taxon>Streptomyces</taxon>
    </lineage>
</organism>
<evidence type="ECO:0000313" key="2">
    <source>
        <dbReference type="EMBL" id="GAA3733324.1"/>
    </source>
</evidence>
<evidence type="ECO:0000259" key="1">
    <source>
        <dbReference type="PROSITE" id="PS51746"/>
    </source>
</evidence>
<gene>
    <name evidence="2" type="ORF">GCM10023082_33360</name>
</gene>
<sequence length="230" mass="22696">MAKAAGTSRAARRAGAPHGGYGRLGAPAGEAAIAALRARLPEVLGSADLLNALAASAQAAGLAVEPFEESGTTLTALAWTGSRLALVHIGDTRAYLLRGGELFLITHDHTVVQAMVDAGELDPSEAASHPQRAMLVRALTGRTAAGAGPGGPGTGTGTADVRLRDAGPGDRYLLCTEGLSAVVPQEEIRAALAPSSAPSPGAAVAALMSLVDAAGAPDNAGCVVADVVGV</sequence>
<proteinExistence type="predicted"/>
<protein>
    <recommendedName>
        <fullName evidence="1">PPM-type phosphatase domain-containing protein</fullName>
    </recommendedName>
</protein>
<dbReference type="EMBL" id="BAABEP010000021">
    <property type="protein sequence ID" value="GAA3733324.1"/>
    <property type="molecule type" value="Genomic_DNA"/>
</dbReference>
<accession>A0ABP7F804</accession>